<dbReference type="InterPro" id="IPR012495">
    <property type="entry name" value="TadE-like_dom"/>
</dbReference>
<feature type="domain" description="TadE-like" evidence="2">
    <location>
        <begin position="12"/>
        <end position="53"/>
    </location>
</feature>
<keyword evidence="4" id="KW-1185">Reference proteome</keyword>
<dbReference type="NCBIfam" id="NF041390">
    <property type="entry name" value="TadE_Rv3655c"/>
    <property type="match status" value="1"/>
</dbReference>
<feature type="compositionally biased region" description="Gly residues" evidence="1">
    <location>
        <begin position="136"/>
        <end position="147"/>
    </location>
</feature>
<dbReference type="InterPro" id="IPR049790">
    <property type="entry name" value="Rv3655c/TadE"/>
</dbReference>
<dbReference type="EMBL" id="MZMV01000012">
    <property type="protein sequence ID" value="OWV09256.1"/>
    <property type="molecule type" value="Genomic_DNA"/>
</dbReference>
<proteinExistence type="predicted"/>
<dbReference type="RefSeq" id="WP_088643461.1">
    <property type="nucleotide sequence ID" value="NZ_CBDRBW010000017.1"/>
</dbReference>
<evidence type="ECO:0000256" key="1">
    <source>
        <dbReference type="SAM" id="MobiDB-lite"/>
    </source>
</evidence>
<evidence type="ECO:0000259" key="2">
    <source>
        <dbReference type="Pfam" id="PF07811"/>
    </source>
</evidence>
<dbReference type="OrthoDB" id="3406090at2"/>
<evidence type="ECO:0000313" key="3">
    <source>
        <dbReference type="EMBL" id="OWV09256.1"/>
    </source>
</evidence>
<name>A0A246RP92_9ACTN</name>
<accession>A0A246RP92</accession>
<dbReference type="AlphaFoldDB" id="A0A246RP92"/>
<sequence>MRPRRPAGRDRGSFTAELATGLPALLLLLFAGITAVDAVTTKAACLDAAREAALAASRGEDGTDAGTRIAPEAADVSIAVHEGRVTATVRAPVRALGARLPRLTVEAGTVAAVEPGAPQPGTPEPDPPQQDAAAPGGPGVGEPGTGP</sequence>
<reference evidence="3 4" key="1">
    <citation type="submission" date="2017-03" db="EMBL/GenBank/DDBJ databases">
        <title>Whole genome sequence of Micromonospora wenchangensis, isolated from mangrove soil.</title>
        <authorList>
            <person name="Yang H."/>
        </authorList>
    </citation>
    <scope>NUCLEOTIDE SEQUENCE [LARGE SCALE GENOMIC DNA]</scope>
    <source>
        <strain evidence="3 4">CCTCC AA 2012002</strain>
    </source>
</reference>
<organism evidence="3 4">
    <name type="scientific">Micromonospora wenchangensis</name>
    <dbReference type="NCBI Taxonomy" id="1185415"/>
    <lineage>
        <taxon>Bacteria</taxon>
        <taxon>Bacillati</taxon>
        <taxon>Actinomycetota</taxon>
        <taxon>Actinomycetes</taxon>
        <taxon>Micromonosporales</taxon>
        <taxon>Micromonosporaceae</taxon>
        <taxon>Micromonospora</taxon>
    </lineage>
</organism>
<protein>
    <submittedName>
        <fullName evidence="3">Mucin-associated surface protein</fullName>
    </submittedName>
</protein>
<dbReference type="Pfam" id="PF07811">
    <property type="entry name" value="TadE"/>
    <property type="match status" value="1"/>
</dbReference>
<comment type="caution">
    <text evidence="3">The sequence shown here is derived from an EMBL/GenBank/DDBJ whole genome shotgun (WGS) entry which is preliminary data.</text>
</comment>
<evidence type="ECO:0000313" key="4">
    <source>
        <dbReference type="Proteomes" id="UP000197174"/>
    </source>
</evidence>
<gene>
    <name evidence="3" type="ORF">B5D80_09625</name>
</gene>
<feature type="region of interest" description="Disordered" evidence="1">
    <location>
        <begin position="109"/>
        <end position="147"/>
    </location>
</feature>
<feature type="compositionally biased region" description="Pro residues" evidence="1">
    <location>
        <begin position="117"/>
        <end position="128"/>
    </location>
</feature>
<dbReference type="Proteomes" id="UP000197174">
    <property type="component" value="Unassembled WGS sequence"/>
</dbReference>